<dbReference type="Gene3D" id="3.30.70.360">
    <property type="match status" value="1"/>
</dbReference>
<comment type="similarity">
    <text evidence="1">Belongs to the peptidase M20A family.</text>
</comment>
<dbReference type="CDD" id="cd05672">
    <property type="entry name" value="M20_ACY1L2-like"/>
    <property type="match status" value="1"/>
</dbReference>
<dbReference type="PANTHER" id="PTHR30575:SF0">
    <property type="entry name" value="XAA-ARG DIPEPTIDASE"/>
    <property type="match status" value="1"/>
</dbReference>
<dbReference type="VEuPathDB" id="FungiDB:MPH_05301"/>
<dbReference type="NCBIfam" id="TIGR01891">
    <property type="entry name" value="amidohydrolases"/>
    <property type="match status" value="1"/>
</dbReference>
<evidence type="ECO:0000256" key="1">
    <source>
        <dbReference type="ARBA" id="ARBA00006247"/>
    </source>
</evidence>
<dbReference type="OrthoDB" id="6119954at2759"/>
<protein>
    <submittedName>
        <fullName evidence="3">Peptidase M20</fullName>
    </submittedName>
</protein>
<name>K2RXL4_MACPH</name>
<dbReference type="GO" id="GO:0016805">
    <property type="term" value="F:dipeptidase activity"/>
    <property type="evidence" value="ECO:0007669"/>
    <property type="project" value="TreeGrafter"/>
</dbReference>
<gene>
    <name evidence="3" type="ORF">MPH_05301</name>
</gene>
<dbReference type="Gene3D" id="3.40.630.10">
    <property type="entry name" value="Zn peptidases"/>
    <property type="match status" value="1"/>
</dbReference>
<dbReference type="PANTHER" id="PTHR30575">
    <property type="entry name" value="PEPTIDASE M20"/>
    <property type="match status" value="1"/>
</dbReference>
<dbReference type="HOGENOM" id="CLU_326788_0_0_1"/>
<evidence type="ECO:0000313" key="3">
    <source>
        <dbReference type="EMBL" id="EKG17447.1"/>
    </source>
</evidence>
<dbReference type="InterPro" id="IPR052030">
    <property type="entry name" value="Peptidase_M20/M20A_hydrolases"/>
</dbReference>
<dbReference type="FunFam" id="3.30.70.360:FF:000004">
    <property type="entry name" value="Peptidase M20 domain-containing protein 2"/>
    <property type="match status" value="1"/>
</dbReference>
<organism evidence="3 4">
    <name type="scientific">Macrophomina phaseolina (strain MS6)</name>
    <name type="common">Charcoal rot fungus</name>
    <dbReference type="NCBI Taxonomy" id="1126212"/>
    <lineage>
        <taxon>Eukaryota</taxon>
        <taxon>Fungi</taxon>
        <taxon>Dikarya</taxon>
        <taxon>Ascomycota</taxon>
        <taxon>Pezizomycotina</taxon>
        <taxon>Dothideomycetes</taxon>
        <taxon>Dothideomycetes incertae sedis</taxon>
        <taxon>Botryosphaeriales</taxon>
        <taxon>Botryosphaeriaceae</taxon>
        <taxon>Macrophomina</taxon>
    </lineage>
</organism>
<dbReference type="eggNOG" id="ENOG502QQPD">
    <property type="taxonomic scope" value="Eukaryota"/>
</dbReference>
<dbReference type="InterPro" id="IPR011650">
    <property type="entry name" value="Peptidase_M20_dimer"/>
</dbReference>
<dbReference type="SUPFAM" id="SSF53187">
    <property type="entry name" value="Zn-dependent exopeptidases"/>
    <property type="match status" value="1"/>
</dbReference>
<dbReference type="Pfam" id="PF01546">
    <property type="entry name" value="Peptidase_M20"/>
    <property type="match status" value="1"/>
</dbReference>
<dbReference type="InParanoid" id="K2RXL4"/>
<accession>K2RXL4</accession>
<dbReference type="Pfam" id="PF07687">
    <property type="entry name" value="M20_dimer"/>
    <property type="match status" value="1"/>
</dbReference>
<evidence type="ECO:0000259" key="2">
    <source>
        <dbReference type="Pfam" id="PF07687"/>
    </source>
</evidence>
<reference evidence="3 4" key="1">
    <citation type="journal article" date="2012" name="BMC Genomics">
        <title>Tools to kill: Genome of one of the most destructive plant pathogenic fungi Macrophomina phaseolina.</title>
        <authorList>
            <person name="Islam M.S."/>
            <person name="Haque M.S."/>
            <person name="Islam M.M."/>
            <person name="Emdad E.M."/>
            <person name="Halim A."/>
            <person name="Hossen Q.M.M."/>
            <person name="Hossain M.Z."/>
            <person name="Ahmed B."/>
            <person name="Rahim S."/>
            <person name="Rahman M.S."/>
            <person name="Alam M.M."/>
            <person name="Hou S."/>
            <person name="Wan X."/>
            <person name="Saito J.A."/>
            <person name="Alam M."/>
        </authorList>
    </citation>
    <scope>NUCLEOTIDE SEQUENCE [LARGE SCALE GENOMIC DNA]</scope>
    <source>
        <strain evidence="3 4">MS6</strain>
    </source>
</reference>
<dbReference type="Proteomes" id="UP000007129">
    <property type="component" value="Unassembled WGS sequence"/>
</dbReference>
<proteinExistence type="inferred from homology"/>
<dbReference type="AlphaFoldDB" id="K2RXL4"/>
<dbReference type="SUPFAM" id="SSF55031">
    <property type="entry name" value="Bacterial exopeptidase dimerisation domain"/>
    <property type="match status" value="1"/>
</dbReference>
<comment type="caution">
    <text evidence="3">The sequence shown here is derived from an EMBL/GenBank/DDBJ whole genome shotgun (WGS) entry which is preliminary data.</text>
</comment>
<dbReference type="CDD" id="cd12148">
    <property type="entry name" value="fungal_TF_MHR"/>
    <property type="match status" value="1"/>
</dbReference>
<dbReference type="InterPro" id="IPR002933">
    <property type="entry name" value="Peptidase_M20"/>
</dbReference>
<dbReference type="InterPro" id="IPR017439">
    <property type="entry name" value="Amidohydrolase"/>
</dbReference>
<sequence length="881" mass="96549">MSSSKLSPEVVEVCSAIDAASDELRHLNLEIYRNPETKYEEFKAFELLTKWFEGKGWTVRRSVYGIETAFEAQLITREGGRTVAYNAEYDALPKIGHACGHNLIATSTIASAIGTAAALQHLDAPGSVLVVGTPAEETGGGKYYMAEAGAWRNADACLMTHPMPDFSTPMCTTKASWKFRAFFRGRSAHAAAAPWEGANACDAIVGAYNGIARLRQHLRPGESIQGVILKAGEAPNVIPDYAEGTYSIRAPESKALRAMQKRIVAVFEGAAAAAGCEVEIAWDALYEDVVTNEVLAERYREHMLQRLGMAPEEMVPLEEAKVKHAQNGSSDHGNVTYICPGIQPMFRIDATGPPHTKEFQQAAGTDFAHAQALTAGKANALVGVEVVVDDGFWKAVRAEWEDAMTRAGRRQCKSSGAECRFVQPRAVARTGAGPDASPVVVPSDHTAHLSRLERQIAQLTGVVEGLRSDVGSLRANLRDEPTVLGRQSLRAADSSNLLVELDQGTDTEWASVIFRGDIINKGIVSEQEAAELYQIFLARCNDTIAILDGVTEPFEVVRQDPVLLAAICTIGARASSSNPGLYQRCRAAAMSLVSTLAFGPTPSLMALTGLILISAWHRSDRLWGMAIALAYEMELQHDAVHLPQHVAQMTQAEIKRARTWLSIFCFELMAKTYRPYLIDGIERYLDLAQDLVHSPYSRPVDHRIMAYLQLFKIVVEARKHPLSQLSTIAQEARLATLNEALDTWFHRVHNSIDPLYQTFSKPQDRNRLIIPYAFVRLSGELEDFAASAIGTAVDAAFLLLSTALDSKALTQNLYYTIDYSSNTLTAALSFLHRVVILKPSTGVEVDRPAILDLFRRARNAFENAGAIPHVGWTTRLMESIA</sequence>
<feature type="domain" description="Peptidase M20 dimerisation" evidence="2">
    <location>
        <begin position="174"/>
        <end position="270"/>
    </location>
</feature>
<dbReference type="InterPro" id="IPR036264">
    <property type="entry name" value="Bact_exopeptidase_dim_dom"/>
</dbReference>
<evidence type="ECO:0000313" key="4">
    <source>
        <dbReference type="Proteomes" id="UP000007129"/>
    </source>
</evidence>
<dbReference type="EMBL" id="AHHD01000247">
    <property type="protein sequence ID" value="EKG17447.1"/>
    <property type="molecule type" value="Genomic_DNA"/>
</dbReference>